<dbReference type="PaxDb" id="3218-PP1S112_79V6.1"/>
<dbReference type="InParanoid" id="A0A2K1KX91"/>
<evidence type="ECO:0000313" key="3">
    <source>
        <dbReference type="Proteomes" id="UP000006727"/>
    </source>
</evidence>
<dbReference type="Proteomes" id="UP000006727">
    <property type="component" value="Chromosome 3"/>
</dbReference>
<name>A0A2K1KX91_PHYPA</name>
<organism evidence="1">
    <name type="scientific">Physcomitrium patens</name>
    <name type="common">Spreading-leaved earth moss</name>
    <name type="synonym">Physcomitrella patens</name>
    <dbReference type="NCBI Taxonomy" id="3218"/>
    <lineage>
        <taxon>Eukaryota</taxon>
        <taxon>Viridiplantae</taxon>
        <taxon>Streptophyta</taxon>
        <taxon>Embryophyta</taxon>
        <taxon>Bryophyta</taxon>
        <taxon>Bryophytina</taxon>
        <taxon>Bryopsida</taxon>
        <taxon>Funariidae</taxon>
        <taxon>Funariales</taxon>
        <taxon>Funariaceae</taxon>
        <taxon>Physcomitrium</taxon>
    </lineage>
</organism>
<evidence type="ECO:0000313" key="1">
    <source>
        <dbReference type="EMBL" id="PNR58370.1"/>
    </source>
</evidence>
<reference evidence="1 3" key="2">
    <citation type="journal article" date="2018" name="Plant J.">
        <title>The Physcomitrella patens chromosome-scale assembly reveals moss genome structure and evolution.</title>
        <authorList>
            <person name="Lang D."/>
            <person name="Ullrich K.K."/>
            <person name="Murat F."/>
            <person name="Fuchs J."/>
            <person name="Jenkins J."/>
            <person name="Haas F.B."/>
            <person name="Piednoel M."/>
            <person name="Gundlach H."/>
            <person name="Van Bel M."/>
            <person name="Meyberg R."/>
            <person name="Vives C."/>
            <person name="Morata J."/>
            <person name="Symeonidi A."/>
            <person name="Hiss M."/>
            <person name="Muchero W."/>
            <person name="Kamisugi Y."/>
            <person name="Saleh O."/>
            <person name="Blanc G."/>
            <person name="Decker E.L."/>
            <person name="van Gessel N."/>
            <person name="Grimwood J."/>
            <person name="Hayes R.D."/>
            <person name="Graham S.W."/>
            <person name="Gunter L.E."/>
            <person name="McDaniel S.F."/>
            <person name="Hoernstein S.N.W."/>
            <person name="Larsson A."/>
            <person name="Li F.W."/>
            <person name="Perroud P.F."/>
            <person name="Phillips J."/>
            <person name="Ranjan P."/>
            <person name="Rokshar D.S."/>
            <person name="Rothfels C.J."/>
            <person name="Schneider L."/>
            <person name="Shu S."/>
            <person name="Stevenson D.W."/>
            <person name="Thummler F."/>
            <person name="Tillich M."/>
            <person name="Villarreal Aguilar J.C."/>
            <person name="Widiez T."/>
            <person name="Wong G.K."/>
            <person name="Wymore A."/>
            <person name="Zhang Y."/>
            <person name="Zimmer A.D."/>
            <person name="Quatrano R.S."/>
            <person name="Mayer K.F.X."/>
            <person name="Goodstein D."/>
            <person name="Casacuberta J.M."/>
            <person name="Vandepoele K."/>
            <person name="Reski R."/>
            <person name="Cuming A.C."/>
            <person name="Tuskan G.A."/>
            <person name="Maumus F."/>
            <person name="Salse J."/>
            <person name="Schmutz J."/>
            <person name="Rensing S.A."/>
        </authorList>
    </citation>
    <scope>NUCLEOTIDE SEQUENCE [LARGE SCALE GENOMIC DNA]</scope>
    <source>
        <strain evidence="2 3">cv. Gransden 2004</strain>
    </source>
</reference>
<reference evidence="2" key="3">
    <citation type="submission" date="2020-12" db="UniProtKB">
        <authorList>
            <consortium name="EnsemblPlants"/>
        </authorList>
    </citation>
    <scope>IDENTIFICATION</scope>
</reference>
<reference evidence="1 3" key="1">
    <citation type="journal article" date="2008" name="Science">
        <title>The Physcomitrella genome reveals evolutionary insights into the conquest of land by plants.</title>
        <authorList>
            <person name="Rensing S."/>
            <person name="Lang D."/>
            <person name="Zimmer A."/>
            <person name="Terry A."/>
            <person name="Salamov A."/>
            <person name="Shapiro H."/>
            <person name="Nishiyama T."/>
            <person name="Perroud P.-F."/>
            <person name="Lindquist E."/>
            <person name="Kamisugi Y."/>
            <person name="Tanahashi T."/>
            <person name="Sakakibara K."/>
            <person name="Fujita T."/>
            <person name="Oishi K."/>
            <person name="Shin-I T."/>
            <person name="Kuroki Y."/>
            <person name="Toyoda A."/>
            <person name="Suzuki Y."/>
            <person name="Hashimoto A."/>
            <person name="Yamaguchi K."/>
            <person name="Sugano A."/>
            <person name="Kohara Y."/>
            <person name="Fujiyama A."/>
            <person name="Anterola A."/>
            <person name="Aoki S."/>
            <person name="Ashton N."/>
            <person name="Barbazuk W.B."/>
            <person name="Barker E."/>
            <person name="Bennetzen J."/>
            <person name="Bezanilla M."/>
            <person name="Blankenship R."/>
            <person name="Cho S.H."/>
            <person name="Dutcher S."/>
            <person name="Estelle M."/>
            <person name="Fawcett J.A."/>
            <person name="Gundlach H."/>
            <person name="Hanada K."/>
            <person name="Heyl A."/>
            <person name="Hicks K.A."/>
            <person name="Hugh J."/>
            <person name="Lohr M."/>
            <person name="Mayer K."/>
            <person name="Melkozernov A."/>
            <person name="Murata T."/>
            <person name="Nelson D."/>
            <person name="Pils B."/>
            <person name="Prigge M."/>
            <person name="Reiss B."/>
            <person name="Renner T."/>
            <person name="Rombauts S."/>
            <person name="Rushton P."/>
            <person name="Sanderfoot A."/>
            <person name="Schween G."/>
            <person name="Shiu S.-H."/>
            <person name="Stueber K."/>
            <person name="Theodoulou F.L."/>
            <person name="Tu H."/>
            <person name="Van de Peer Y."/>
            <person name="Verrier P.J."/>
            <person name="Waters E."/>
            <person name="Wood A."/>
            <person name="Yang L."/>
            <person name="Cove D."/>
            <person name="Cuming A."/>
            <person name="Hasebe M."/>
            <person name="Lucas S."/>
            <person name="Mishler D.B."/>
            <person name="Reski R."/>
            <person name="Grigoriev I."/>
            <person name="Quatrano R.S."/>
            <person name="Boore J.L."/>
        </authorList>
    </citation>
    <scope>NUCLEOTIDE SEQUENCE [LARGE SCALE GENOMIC DNA]</scope>
    <source>
        <strain evidence="2 3">cv. Gransden 2004</strain>
    </source>
</reference>
<dbReference type="Gramene" id="Pp3c3_34541V3.2">
    <property type="protein sequence ID" value="Pp3c3_34541V3.2"/>
    <property type="gene ID" value="Pp3c3_34541"/>
</dbReference>
<sequence length="109" mass="12412">MSTPAASRMCSWKLQQIHDLVNSCEKIVLLSMYLVTTPRGLLRFGNLTCSQMMEYFMTQTAFLEVAEQLVSSRNRSLRKIKTGQCWCHNLSQHLKALKLGIRSKCNCPG</sequence>
<dbReference type="EnsemblPlants" id="Pp3c3_34541V3.1">
    <property type="protein sequence ID" value="Pp3c3_34541V3.1"/>
    <property type="gene ID" value="Pp3c3_34541"/>
</dbReference>
<dbReference type="EMBL" id="ABEU02000003">
    <property type="protein sequence ID" value="PNR58370.1"/>
    <property type="molecule type" value="Genomic_DNA"/>
</dbReference>
<evidence type="ECO:0000313" key="2">
    <source>
        <dbReference type="EnsemblPlants" id="Pp3c3_34541V3.1"/>
    </source>
</evidence>
<keyword evidence="3" id="KW-1185">Reference proteome</keyword>
<protein>
    <submittedName>
        <fullName evidence="1 2">Uncharacterized protein</fullName>
    </submittedName>
</protein>
<gene>
    <name evidence="1" type="ORF">PHYPA_005365</name>
</gene>
<proteinExistence type="predicted"/>
<dbReference type="Gramene" id="Pp3c3_34541V3.1">
    <property type="protein sequence ID" value="Pp3c3_34541V3.1"/>
    <property type="gene ID" value="Pp3c3_34541"/>
</dbReference>
<accession>A0A2K1KX91</accession>
<dbReference type="AlphaFoldDB" id="A0A2K1KX91"/>
<dbReference type="EnsemblPlants" id="Pp3c3_34541V3.2">
    <property type="protein sequence ID" value="Pp3c3_34541V3.2"/>
    <property type="gene ID" value="Pp3c3_34541"/>
</dbReference>